<reference evidence="2" key="1">
    <citation type="submission" date="2015-08" db="EMBL/GenBank/DDBJ databases">
        <title>Fjat-14210 dsm16467.</title>
        <authorList>
            <person name="Liu B."/>
            <person name="Wang J."/>
            <person name="Zhu Y."/>
            <person name="Liu G."/>
            <person name="Chen Q."/>
            <person name="Chen Z."/>
            <person name="Lan J."/>
            <person name="Che J."/>
            <person name="Ge C."/>
            <person name="Shi H."/>
            <person name="Pan Z."/>
            <person name="Liu X."/>
        </authorList>
    </citation>
    <scope>NUCLEOTIDE SEQUENCE [LARGE SCALE GENOMIC DNA]</scope>
    <source>
        <strain evidence="2">DSM 16467</strain>
    </source>
</reference>
<accession>A0A0M0LC02</accession>
<dbReference type="Proteomes" id="UP000037558">
    <property type="component" value="Unassembled WGS sequence"/>
</dbReference>
<dbReference type="STRING" id="284581.AMD01_04200"/>
<gene>
    <name evidence="1" type="ORF">AMD01_04200</name>
</gene>
<sequence>MLSFERKKTIFSSFTSLKEKEISNNRTNFVYPYSLRRAKVIATQLHPSGNGYLLGLYMDSEVIAKRDYKVDERGWISIKNFSEEQLRVAIEDAIFSMSGEREMEPREEANLQLNTSASVTRNLVEPCLYNWLGYGNLNAPIWFMGIEEGGAEVWRNKTKSLSESLEIRSHFQLEMDFVDIWENQHGLSLQDFRGPTVWRFMAAFLLTLESIPPTKEAINDYLFVSKKLGRKNSNHFLGEFMPLPKQSKLDISPYSEIWPTIQSYYSEVSFHRFELIKNTLLQNPRVRLLVSYDQSLTERMKKYANEMEEVKSWTYKTEQYYLYKWSFSGRDLYFLSTPFFGNGRIGYEGIQYAATKIKSILGGTLY</sequence>
<evidence type="ECO:0000313" key="1">
    <source>
        <dbReference type="EMBL" id="KOO48595.1"/>
    </source>
</evidence>
<evidence type="ECO:0000313" key="2">
    <source>
        <dbReference type="Proteomes" id="UP000037558"/>
    </source>
</evidence>
<dbReference type="EMBL" id="LILC01000004">
    <property type="protein sequence ID" value="KOO48595.1"/>
    <property type="molecule type" value="Genomic_DNA"/>
</dbReference>
<dbReference type="RefSeq" id="WP_053400160.1">
    <property type="nucleotide sequence ID" value="NZ_LILC01000004.1"/>
</dbReference>
<name>A0A0M0LC02_9BACI</name>
<dbReference type="PATRIC" id="fig|284581.3.peg.1632"/>
<dbReference type="AlphaFoldDB" id="A0A0M0LC02"/>
<proteinExistence type="predicted"/>
<organism evidence="1 2">
    <name type="scientific">Priestia koreensis</name>
    <dbReference type="NCBI Taxonomy" id="284581"/>
    <lineage>
        <taxon>Bacteria</taxon>
        <taxon>Bacillati</taxon>
        <taxon>Bacillota</taxon>
        <taxon>Bacilli</taxon>
        <taxon>Bacillales</taxon>
        <taxon>Bacillaceae</taxon>
        <taxon>Priestia</taxon>
    </lineage>
</organism>
<dbReference type="OrthoDB" id="2858884at2"/>
<keyword evidence="2" id="KW-1185">Reference proteome</keyword>
<protein>
    <submittedName>
        <fullName evidence="1">Uncharacterized protein</fullName>
    </submittedName>
</protein>
<comment type="caution">
    <text evidence="1">The sequence shown here is derived from an EMBL/GenBank/DDBJ whole genome shotgun (WGS) entry which is preliminary data.</text>
</comment>